<protein>
    <submittedName>
        <fullName evidence="1">Uncharacterized protein</fullName>
    </submittedName>
</protein>
<gene>
    <name evidence="1" type="ORF">JCM21531_3564</name>
</gene>
<dbReference type="AlphaFoldDB" id="W4VB14"/>
<dbReference type="EMBL" id="BAVR01000052">
    <property type="protein sequence ID" value="GAE89988.1"/>
    <property type="molecule type" value="Genomic_DNA"/>
</dbReference>
<keyword evidence="2" id="KW-1185">Reference proteome</keyword>
<dbReference type="STRING" id="1294263.JCM21531_3564"/>
<proteinExistence type="predicted"/>
<accession>W4VB14</accession>
<dbReference type="RefSeq" id="WP_157833684.1">
    <property type="nucleotide sequence ID" value="NZ_BAVR01000052.1"/>
</dbReference>
<reference evidence="1" key="1">
    <citation type="journal article" date="2014" name="Genome Announc.">
        <title>Draft Genome Sequence of Clostridium straminisolvens Strain JCM 21531T, Isolated from a Cellulose-Degrading Bacterial Community.</title>
        <authorList>
            <person name="Yuki M."/>
            <person name="Oshima K."/>
            <person name="Suda W."/>
            <person name="Sakamoto M."/>
            <person name="Kitamura K."/>
            <person name="Iida T."/>
            <person name="Hattori M."/>
            <person name="Ohkuma M."/>
        </authorList>
    </citation>
    <scope>NUCLEOTIDE SEQUENCE [LARGE SCALE GENOMIC DNA]</scope>
    <source>
        <strain evidence="1">JCM 21531</strain>
    </source>
</reference>
<comment type="caution">
    <text evidence="1">The sequence shown here is derived from an EMBL/GenBank/DDBJ whole genome shotgun (WGS) entry which is preliminary data.</text>
</comment>
<evidence type="ECO:0000313" key="2">
    <source>
        <dbReference type="Proteomes" id="UP000019109"/>
    </source>
</evidence>
<dbReference type="Proteomes" id="UP000019109">
    <property type="component" value="Unassembled WGS sequence"/>
</dbReference>
<sequence>MWLEKVKKIDDITQIDEISIIAIKDLAINKLKIKATDFANPELFEAFDRVE</sequence>
<organism evidence="1 2">
    <name type="scientific">Acetivibrio straminisolvens JCM 21531</name>
    <dbReference type="NCBI Taxonomy" id="1294263"/>
    <lineage>
        <taxon>Bacteria</taxon>
        <taxon>Bacillati</taxon>
        <taxon>Bacillota</taxon>
        <taxon>Clostridia</taxon>
        <taxon>Eubacteriales</taxon>
        <taxon>Oscillospiraceae</taxon>
        <taxon>Acetivibrio</taxon>
    </lineage>
</organism>
<name>W4VB14_9FIRM</name>
<evidence type="ECO:0000313" key="1">
    <source>
        <dbReference type="EMBL" id="GAE89988.1"/>
    </source>
</evidence>